<reference evidence="1 2" key="1">
    <citation type="journal article" date="2019" name="Commun. Biol.">
        <title>The bagworm genome reveals a unique fibroin gene that provides high tensile strength.</title>
        <authorList>
            <person name="Kono N."/>
            <person name="Nakamura H."/>
            <person name="Ohtoshi R."/>
            <person name="Tomita M."/>
            <person name="Numata K."/>
            <person name="Arakawa K."/>
        </authorList>
    </citation>
    <scope>NUCLEOTIDE SEQUENCE [LARGE SCALE GENOMIC DNA]</scope>
</reference>
<sequence>MLYFRCFCLAADTVSKTAAIEVLFKWDAANMLMHVASQIRQYPLFQGINVIPSGRLPSEQLKSEDSSVNRTLSEISAHRIISLRGQWRANLQELR</sequence>
<dbReference type="AlphaFoldDB" id="A0A4C1VWF6"/>
<name>A0A4C1VWF6_EUMVA</name>
<evidence type="ECO:0000313" key="2">
    <source>
        <dbReference type="Proteomes" id="UP000299102"/>
    </source>
</evidence>
<organism evidence="1 2">
    <name type="scientific">Eumeta variegata</name>
    <name type="common">Bagworm moth</name>
    <name type="synonym">Eumeta japonica</name>
    <dbReference type="NCBI Taxonomy" id="151549"/>
    <lineage>
        <taxon>Eukaryota</taxon>
        <taxon>Metazoa</taxon>
        <taxon>Ecdysozoa</taxon>
        <taxon>Arthropoda</taxon>
        <taxon>Hexapoda</taxon>
        <taxon>Insecta</taxon>
        <taxon>Pterygota</taxon>
        <taxon>Neoptera</taxon>
        <taxon>Endopterygota</taxon>
        <taxon>Lepidoptera</taxon>
        <taxon>Glossata</taxon>
        <taxon>Ditrysia</taxon>
        <taxon>Tineoidea</taxon>
        <taxon>Psychidae</taxon>
        <taxon>Oiketicinae</taxon>
        <taxon>Eumeta</taxon>
    </lineage>
</organism>
<protein>
    <submittedName>
        <fullName evidence="1">Uncharacterized protein</fullName>
    </submittedName>
</protein>
<gene>
    <name evidence="1" type="ORF">EVAR_81999_1</name>
</gene>
<evidence type="ECO:0000313" key="1">
    <source>
        <dbReference type="EMBL" id="GBP42549.1"/>
    </source>
</evidence>
<accession>A0A4C1VWF6</accession>
<comment type="caution">
    <text evidence="1">The sequence shown here is derived from an EMBL/GenBank/DDBJ whole genome shotgun (WGS) entry which is preliminary data.</text>
</comment>
<dbReference type="OrthoDB" id="10664780at2759"/>
<dbReference type="EMBL" id="BGZK01000420">
    <property type="protein sequence ID" value="GBP42549.1"/>
    <property type="molecule type" value="Genomic_DNA"/>
</dbReference>
<proteinExistence type="predicted"/>
<dbReference type="Proteomes" id="UP000299102">
    <property type="component" value="Unassembled WGS sequence"/>
</dbReference>
<keyword evidence="2" id="KW-1185">Reference proteome</keyword>